<proteinExistence type="predicted"/>
<dbReference type="EMBL" id="FONY01000023">
    <property type="protein sequence ID" value="SFF28105.1"/>
    <property type="molecule type" value="Genomic_DNA"/>
</dbReference>
<sequence>MAKRKPNKPFKDWQAEEVEQTFGIQRLRSLPLLEEIKKIKLPENHELRQNLEKYRLEAFDFIESWNEDEYKFIFISPFFKLVDFTSAYYKVFTQRPLSVKYDNDTKITSGNVEFMLAKGRQIPQKPHFFLNEYKPEKNRENDPLGQLLIAMVAAQKLNQDDKPIYGVYVNGRNWFFVVLDGKNYATSNPYVVTSEDIFDLFAVLLFFKQEMEILYREI</sequence>
<dbReference type="AlphaFoldDB" id="A0A1I2HCX4"/>
<dbReference type="RefSeq" id="WP_091546358.1">
    <property type="nucleotide sequence ID" value="NZ_FONY01000023.1"/>
</dbReference>
<evidence type="ECO:0000313" key="2">
    <source>
        <dbReference type="Proteomes" id="UP000199513"/>
    </source>
</evidence>
<evidence type="ECO:0000313" key="1">
    <source>
        <dbReference type="EMBL" id="SFF28105.1"/>
    </source>
</evidence>
<name>A0A1I2HCX4_9BACT</name>
<dbReference type="Proteomes" id="UP000199513">
    <property type="component" value="Unassembled WGS sequence"/>
</dbReference>
<organism evidence="1 2">
    <name type="scientific">Thermoflexibacter ruber</name>
    <dbReference type="NCBI Taxonomy" id="1003"/>
    <lineage>
        <taxon>Bacteria</taxon>
        <taxon>Pseudomonadati</taxon>
        <taxon>Bacteroidota</taxon>
        <taxon>Cytophagia</taxon>
        <taxon>Cytophagales</taxon>
        <taxon>Thermoflexibacteraceae</taxon>
        <taxon>Thermoflexibacter</taxon>
    </lineage>
</organism>
<keyword evidence="2" id="KW-1185">Reference proteome</keyword>
<dbReference type="OrthoDB" id="941322at2"/>
<accession>A0A1I2HCX4</accession>
<dbReference type="STRING" id="1003.SAMN04488541_102360"/>
<gene>
    <name evidence="1" type="ORF">SAMN04488541_102360</name>
</gene>
<reference evidence="1 2" key="1">
    <citation type="submission" date="2016-10" db="EMBL/GenBank/DDBJ databases">
        <authorList>
            <person name="de Groot N.N."/>
        </authorList>
    </citation>
    <scope>NUCLEOTIDE SEQUENCE [LARGE SCALE GENOMIC DNA]</scope>
    <source>
        <strain>GEY</strain>
        <strain evidence="2">DSM 9560</strain>
    </source>
</reference>
<protein>
    <submittedName>
        <fullName evidence="1">Uncharacterized protein</fullName>
    </submittedName>
</protein>